<sequence>MIVTYDEFLATMRSFAWVSCACEKGACGVWDEVRFSGQERPACSSTLRSREM</sequence>
<dbReference type="RefSeq" id="XP_070899326.1">
    <property type="nucleotide sequence ID" value="XM_071040097.1"/>
</dbReference>
<dbReference type="EMBL" id="JBFXLR010000020">
    <property type="protein sequence ID" value="KAL2850457.1"/>
    <property type="molecule type" value="Genomic_DNA"/>
</dbReference>
<dbReference type="Proteomes" id="UP001610444">
    <property type="component" value="Unassembled WGS sequence"/>
</dbReference>
<evidence type="ECO:0000313" key="2">
    <source>
        <dbReference type="Proteomes" id="UP001610444"/>
    </source>
</evidence>
<organism evidence="1 2">
    <name type="scientific">Aspergillus pseudodeflectus</name>
    <dbReference type="NCBI Taxonomy" id="176178"/>
    <lineage>
        <taxon>Eukaryota</taxon>
        <taxon>Fungi</taxon>
        <taxon>Dikarya</taxon>
        <taxon>Ascomycota</taxon>
        <taxon>Pezizomycotina</taxon>
        <taxon>Eurotiomycetes</taxon>
        <taxon>Eurotiomycetidae</taxon>
        <taxon>Eurotiales</taxon>
        <taxon>Aspergillaceae</taxon>
        <taxon>Aspergillus</taxon>
        <taxon>Aspergillus subgen. Nidulantes</taxon>
    </lineage>
</organism>
<evidence type="ECO:0000313" key="1">
    <source>
        <dbReference type="EMBL" id="KAL2850457.1"/>
    </source>
</evidence>
<gene>
    <name evidence="1" type="ORF">BJX68DRAFT_236968</name>
</gene>
<protein>
    <submittedName>
        <fullName evidence="1">Uncharacterized protein</fullName>
    </submittedName>
</protein>
<comment type="caution">
    <text evidence="1">The sequence shown here is derived from an EMBL/GenBank/DDBJ whole genome shotgun (WGS) entry which is preliminary data.</text>
</comment>
<accession>A0ABR4KEI5</accession>
<reference evidence="1 2" key="1">
    <citation type="submission" date="2024-07" db="EMBL/GenBank/DDBJ databases">
        <title>Section-level genome sequencing and comparative genomics of Aspergillus sections Usti and Cavernicolus.</title>
        <authorList>
            <consortium name="Lawrence Berkeley National Laboratory"/>
            <person name="Nybo J.L."/>
            <person name="Vesth T.C."/>
            <person name="Theobald S."/>
            <person name="Frisvad J.C."/>
            <person name="Larsen T.O."/>
            <person name="Kjaerboelling I."/>
            <person name="Rothschild-Mancinelli K."/>
            <person name="Lyhne E.K."/>
            <person name="Kogle M.E."/>
            <person name="Barry K."/>
            <person name="Clum A."/>
            <person name="Na H."/>
            <person name="Ledsgaard L."/>
            <person name="Lin J."/>
            <person name="Lipzen A."/>
            <person name="Kuo A."/>
            <person name="Riley R."/>
            <person name="Mondo S."/>
            <person name="LaButti K."/>
            <person name="Haridas S."/>
            <person name="Pangalinan J."/>
            <person name="Salamov A.A."/>
            <person name="Simmons B.A."/>
            <person name="Magnuson J.K."/>
            <person name="Chen J."/>
            <person name="Drula E."/>
            <person name="Henrissat B."/>
            <person name="Wiebenga A."/>
            <person name="Lubbers R.J."/>
            <person name="Gomes A.C."/>
            <person name="Macurrencykelacurrency M.R."/>
            <person name="Stajich J."/>
            <person name="Grigoriev I.V."/>
            <person name="Mortensen U.H."/>
            <person name="De vries R.P."/>
            <person name="Baker S.E."/>
            <person name="Andersen M.R."/>
        </authorList>
    </citation>
    <scope>NUCLEOTIDE SEQUENCE [LARGE SCALE GENOMIC DNA]</scope>
    <source>
        <strain evidence="1 2">CBS 756.74</strain>
    </source>
</reference>
<proteinExistence type="predicted"/>
<name>A0ABR4KEI5_9EURO</name>
<keyword evidence="2" id="KW-1185">Reference proteome</keyword>
<dbReference type="GeneID" id="98155261"/>